<dbReference type="OrthoDB" id="3831409at2"/>
<evidence type="ECO:0000313" key="3">
    <source>
        <dbReference type="Proteomes" id="UP000256485"/>
    </source>
</evidence>
<feature type="compositionally biased region" description="Low complexity" evidence="1">
    <location>
        <begin position="79"/>
        <end position="98"/>
    </location>
</feature>
<dbReference type="RefSeq" id="WP_115851046.1">
    <property type="nucleotide sequence ID" value="NZ_QTUC01000001.1"/>
</dbReference>
<reference evidence="2 3" key="1">
    <citation type="submission" date="2018-08" db="EMBL/GenBank/DDBJ databases">
        <title>Sequencing the genomes of 1000 actinobacteria strains.</title>
        <authorList>
            <person name="Klenk H.-P."/>
        </authorList>
    </citation>
    <scope>NUCLEOTIDE SEQUENCE [LARGE SCALE GENOMIC DNA]</scope>
    <source>
        <strain evidence="2 3">DSM 22891</strain>
    </source>
</reference>
<proteinExistence type="predicted"/>
<gene>
    <name evidence="2" type="ORF">DFJ64_3059</name>
</gene>
<evidence type="ECO:0000256" key="1">
    <source>
        <dbReference type="SAM" id="MobiDB-lite"/>
    </source>
</evidence>
<evidence type="ECO:0000313" key="2">
    <source>
        <dbReference type="EMBL" id="REF37614.1"/>
    </source>
</evidence>
<dbReference type="AlphaFoldDB" id="A0A3D9VHE4"/>
<comment type="caution">
    <text evidence="2">The sequence shown here is derived from an EMBL/GenBank/DDBJ whole genome shotgun (WGS) entry which is preliminary data.</text>
</comment>
<keyword evidence="3" id="KW-1185">Reference proteome</keyword>
<dbReference type="EMBL" id="QTUC01000001">
    <property type="protein sequence ID" value="REF37614.1"/>
    <property type="molecule type" value="Genomic_DNA"/>
</dbReference>
<sequence length="107" mass="11669">MADEAASTPNATVTASGLFDTARRFVGHVVARVPVFDGGAAQRNAWEAVCADLQRRAQWNDIVDFTVSATRRPARRRTAAASSRTTTSRTSTTETATTRQRRSRVQS</sequence>
<accession>A0A3D9VHE4</accession>
<protein>
    <submittedName>
        <fullName evidence="2">Uncharacterized protein</fullName>
    </submittedName>
</protein>
<dbReference type="Proteomes" id="UP000256485">
    <property type="component" value="Unassembled WGS sequence"/>
</dbReference>
<feature type="region of interest" description="Disordered" evidence="1">
    <location>
        <begin position="71"/>
        <end position="107"/>
    </location>
</feature>
<name>A0A3D9VHE4_THECX</name>
<organism evidence="2 3">
    <name type="scientific">Thermasporomyces composti</name>
    <dbReference type="NCBI Taxonomy" id="696763"/>
    <lineage>
        <taxon>Bacteria</taxon>
        <taxon>Bacillati</taxon>
        <taxon>Actinomycetota</taxon>
        <taxon>Actinomycetes</taxon>
        <taxon>Propionibacteriales</taxon>
        <taxon>Nocardioidaceae</taxon>
        <taxon>Thermasporomyces</taxon>
    </lineage>
</organism>